<feature type="non-terminal residue" evidence="4">
    <location>
        <position position="348"/>
    </location>
</feature>
<feature type="compositionally biased region" description="Low complexity" evidence="1">
    <location>
        <begin position="121"/>
        <end position="133"/>
    </location>
</feature>
<dbReference type="Proteomes" id="UP000515163">
    <property type="component" value="Unplaced"/>
</dbReference>
<dbReference type="InParanoid" id="A0A6P8I0B5"/>
<evidence type="ECO:0000313" key="3">
    <source>
        <dbReference type="Proteomes" id="UP000515163"/>
    </source>
</evidence>
<dbReference type="KEGG" id="aten:116297871"/>
<sequence length="348" mass="39411">MMFQRLNIAFFAITFFSATICETCRHMHYERRGKEIQEGIKVVFREEEHEAPFHLSSLESDNLCEPSTSSARVQCEPSSISSAHVQYEPSTSSAHVQYEPSTSSAHVQYEPSSPSPQVQYETETTSSQSSQSTVPDQEVSIWEDEMELQQQKRHTLNEAINEMSSGRISPVLSTLNTSWDDISITQQKYYSRKAKEMISTALTTFSPGQEHKLWESIKRGTLPGIEPTGSANRLHFDGTEGLVNVLVKAYNQAASWQIKRQILSLFANDFTKTELQELISGLSKWKIDQARIHGIETGKGQTVSTQPLFRQRIEQAKVDHFIEYISQPEFLQDVAFGTKTMKLDSGEN</sequence>
<keyword evidence="3" id="KW-1185">Reference proteome</keyword>
<proteinExistence type="predicted"/>
<feature type="region of interest" description="Disordered" evidence="1">
    <location>
        <begin position="82"/>
        <end position="138"/>
    </location>
</feature>
<feature type="chain" id="PRO_5028145781" evidence="2">
    <location>
        <begin position="24"/>
        <end position="348"/>
    </location>
</feature>
<organism evidence="3 4">
    <name type="scientific">Actinia tenebrosa</name>
    <name type="common">Australian red waratah sea anemone</name>
    <dbReference type="NCBI Taxonomy" id="6105"/>
    <lineage>
        <taxon>Eukaryota</taxon>
        <taxon>Metazoa</taxon>
        <taxon>Cnidaria</taxon>
        <taxon>Anthozoa</taxon>
        <taxon>Hexacorallia</taxon>
        <taxon>Actiniaria</taxon>
        <taxon>Actiniidae</taxon>
        <taxon>Actinia</taxon>
    </lineage>
</organism>
<reference evidence="4" key="1">
    <citation type="submission" date="2025-08" db="UniProtKB">
        <authorList>
            <consortium name="RefSeq"/>
        </authorList>
    </citation>
    <scope>IDENTIFICATION</scope>
    <source>
        <tissue evidence="4">Tentacle</tissue>
    </source>
</reference>
<dbReference type="GeneID" id="116297871"/>
<name>A0A6P8I0B5_ACTTE</name>
<dbReference type="OrthoDB" id="5958240at2759"/>
<evidence type="ECO:0000256" key="1">
    <source>
        <dbReference type="SAM" id="MobiDB-lite"/>
    </source>
</evidence>
<gene>
    <name evidence="4" type="primary">LOC116297871</name>
</gene>
<feature type="signal peptide" evidence="2">
    <location>
        <begin position="1"/>
        <end position="23"/>
    </location>
</feature>
<evidence type="ECO:0000313" key="4">
    <source>
        <dbReference type="RefSeq" id="XP_031562044.1"/>
    </source>
</evidence>
<feature type="compositionally biased region" description="Polar residues" evidence="1">
    <location>
        <begin position="82"/>
        <end position="120"/>
    </location>
</feature>
<accession>A0A6P8I0B5</accession>
<dbReference type="RefSeq" id="XP_031562044.1">
    <property type="nucleotide sequence ID" value="XM_031706184.1"/>
</dbReference>
<evidence type="ECO:0000256" key="2">
    <source>
        <dbReference type="SAM" id="SignalP"/>
    </source>
</evidence>
<keyword evidence="2" id="KW-0732">Signal</keyword>
<protein>
    <submittedName>
        <fullName evidence="4">Uncharacterized protein LOC116297871</fullName>
    </submittedName>
</protein>
<dbReference type="AlphaFoldDB" id="A0A6P8I0B5"/>